<evidence type="ECO:0000256" key="8">
    <source>
        <dbReference type="ARBA" id="ARBA00022884"/>
    </source>
</evidence>
<comment type="caution">
    <text evidence="12">The sequence shown here is derived from an EMBL/GenBank/DDBJ whole genome shotgun (WGS) entry which is preliminary data.</text>
</comment>
<dbReference type="PROSITE" id="PS00517">
    <property type="entry name" value="RNASE_3_1"/>
    <property type="match status" value="1"/>
</dbReference>
<feature type="binding site" evidence="9">
    <location>
        <position position="118"/>
    </location>
    <ligand>
        <name>Mg(2+)</name>
        <dbReference type="ChEBI" id="CHEBI:18420"/>
    </ligand>
</feature>
<feature type="domain" description="DRBM" evidence="10">
    <location>
        <begin position="159"/>
        <end position="227"/>
    </location>
</feature>
<keyword evidence="9" id="KW-0460">Magnesium</keyword>
<keyword evidence="9" id="KW-0963">Cytoplasm</keyword>
<evidence type="ECO:0000256" key="7">
    <source>
        <dbReference type="ARBA" id="ARBA00022801"/>
    </source>
</evidence>
<feature type="binding site" evidence="9">
    <location>
        <position position="121"/>
    </location>
    <ligand>
        <name>Mg(2+)</name>
        <dbReference type="ChEBI" id="CHEBI:18420"/>
    </ligand>
</feature>
<dbReference type="HAMAP" id="MF_00104">
    <property type="entry name" value="RNase_III"/>
    <property type="match status" value="1"/>
</dbReference>
<comment type="catalytic activity">
    <reaction evidence="1 9">
        <text>Endonucleolytic cleavage to 5'-phosphomonoester.</text>
        <dbReference type="EC" id="3.1.26.3"/>
    </reaction>
</comment>
<dbReference type="InterPro" id="IPR036389">
    <property type="entry name" value="RNase_III_sf"/>
</dbReference>
<feature type="active site" evidence="9">
    <location>
        <position position="121"/>
    </location>
</feature>
<dbReference type="SUPFAM" id="SSF69065">
    <property type="entry name" value="RNase III domain-like"/>
    <property type="match status" value="1"/>
</dbReference>
<dbReference type="CDD" id="cd00593">
    <property type="entry name" value="RIBOc"/>
    <property type="match status" value="1"/>
</dbReference>
<keyword evidence="5 9" id="KW-0540">Nuclease</keyword>
<dbReference type="Gene3D" id="1.10.1520.10">
    <property type="entry name" value="Ribonuclease III domain"/>
    <property type="match status" value="1"/>
</dbReference>
<dbReference type="InterPro" id="IPR011907">
    <property type="entry name" value="RNase_III"/>
</dbReference>
<gene>
    <name evidence="9" type="primary">rnc</name>
    <name evidence="12" type="ORF">GMA10_02720</name>
</gene>
<keyword evidence="3 9" id="KW-0698">rRNA processing</keyword>
<feature type="binding site" evidence="9">
    <location>
        <position position="45"/>
    </location>
    <ligand>
        <name>Mg(2+)</name>
        <dbReference type="ChEBI" id="CHEBI:18420"/>
    </ligand>
</feature>
<dbReference type="EMBL" id="WOGT01000001">
    <property type="protein sequence ID" value="MUN54142.1"/>
    <property type="molecule type" value="Genomic_DNA"/>
</dbReference>
<feature type="active site" evidence="9">
    <location>
        <position position="49"/>
    </location>
</feature>
<dbReference type="GO" id="GO:0019843">
    <property type="term" value="F:rRNA binding"/>
    <property type="evidence" value="ECO:0007669"/>
    <property type="project" value="UniProtKB-KW"/>
</dbReference>
<keyword evidence="9" id="KW-0699">rRNA-binding</keyword>
<dbReference type="PROSITE" id="PS50137">
    <property type="entry name" value="DS_RBD"/>
    <property type="match status" value="1"/>
</dbReference>
<dbReference type="PANTHER" id="PTHR11207:SF0">
    <property type="entry name" value="RIBONUCLEASE 3"/>
    <property type="match status" value="1"/>
</dbReference>
<evidence type="ECO:0000256" key="2">
    <source>
        <dbReference type="ARBA" id="ARBA00010183"/>
    </source>
</evidence>
<dbReference type="SUPFAM" id="SSF54768">
    <property type="entry name" value="dsRNA-binding domain-like"/>
    <property type="match status" value="1"/>
</dbReference>
<dbReference type="GO" id="GO:0010468">
    <property type="term" value="P:regulation of gene expression"/>
    <property type="evidence" value="ECO:0007669"/>
    <property type="project" value="TreeGrafter"/>
</dbReference>
<evidence type="ECO:0000256" key="4">
    <source>
        <dbReference type="ARBA" id="ARBA00022664"/>
    </source>
</evidence>
<evidence type="ECO:0000259" key="10">
    <source>
        <dbReference type="PROSITE" id="PS50137"/>
    </source>
</evidence>
<dbReference type="SMART" id="SM00358">
    <property type="entry name" value="DSRM"/>
    <property type="match status" value="1"/>
</dbReference>
<keyword evidence="9" id="KW-0479">Metal-binding</keyword>
<dbReference type="Proteomes" id="UP000462152">
    <property type="component" value="Unassembled WGS sequence"/>
</dbReference>
<dbReference type="GO" id="GO:0006364">
    <property type="term" value="P:rRNA processing"/>
    <property type="evidence" value="ECO:0007669"/>
    <property type="project" value="UniProtKB-UniRule"/>
</dbReference>
<dbReference type="GO" id="GO:0004525">
    <property type="term" value="F:ribonuclease III activity"/>
    <property type="evidence" value="ECO:0007669"/>
    <property type="project" value="UniProtKB-UniRule"/>
</dbReference>
<reference evidence="12 13" key="1">
    <citation type="submission" date="2019-12" db="EMBL/GenBank/DDBJ databases">
        <authorList>
            <person name="Li J."/>
            <person name="Shi Y."/>
            <person name="Xu G."/>
            <person name="Xiao D."/>
            <person name="Ran X."/>
        </authorList>
    </citation>
    <scope>NUCLEOTIDE SEQUENCE [LARGE SCALE GENOMIC DNA]</scope>
    <source>
        <strain evidence="12 13">JCM 15915</strain>
    </source>
</reference>
<dbReference type="Gene3D" id="3.30.160.20">
    <property type="match status" value="1"/>
</dbReference>
<evidence type="ECO:0000259" key="11">
    <source>
        <dbReference type="PROSITE" id="PS50142"/>
    </source>
</evidence>
<dbReference type="PROSITE" id="PS50142">
    <property type="entry name" value="RNASE_3_2"/>
    <property type="match status" value="1"/>
</dbReference>
<keyword evidence="9" id="KW-0819">tRNA processing</keyword>
<accession>A0A7K1LGS8</accession>
<comment type="similarity">
    <text evidence="2">Belongs to the ribonuclease III family.</text>
</comment>
<dbReference type="FunFam" id="1.10.1520.10:FF:000001">
    <property type="entry name" value="Ribonuclease 3"/>
    <property type="match status" value="1"/>
</dbReference>
<evidence type="ECO:0000256" key="5">
    <source>
        <dbReference type="ARBA" id="ARBA00022722"/>
    </source>
</evidence>
<dbReference type="CDD" id="cd10845">
    <property type="entry name" value="DSRM_RNAse_III_family"/>
    <property type="match status" value="1"/>
</dbReference>
<dbReference type="NCBIfam" id="TIGR02191">
    <property type="entry name" value="RNaseIII"/>
    <property type="match status" value="1"/>
</dbReference>
<comment type="subcellular location">
    <subcellularLocation>
        <location evidence="9">Cytoplasm</location>
    </subcellularLocation>
</comment>
<dbReference type="InterPro" id="IPR014720">
    <property type="entry name" value="dsRBD_dom"/>
</dbReference>
<evidence type="ECO:0000313" key="13">
    <source>
        <dbReference type="Proteomes" id="UP000462152"/>
    </source>
</evidence>
<dbReference type="GO" id="GO:0008033">
    <property type="term" value="P:tRNA processing"/>
    <property type="evidence" value="ECO:0007669"/>
    <property type="project" value="UniProtKB-KW"/>
</dbReference>
<dbReference type="RefSeq" id="WP_129314221.1">
    <property type="nucleotide sequence ID" value="NZ_CP197643.1"/>
</dbReference>
<name>A0A7K1LGS8_9MICC</name>
<comment type="subunit">
    <text evidence="9">Homodimer.</text>
</comment>
<dbReference type="GO" id="GO:0005737">
    <property type="term" value="C:cytoplasm"/>
    <property type="evidence" value="ECO:0007669"/>
    <property type="project" value="UniProtKB-SubCell"/>
</dbReference>
<comment type="function">
    <text evidence="9">Digests double-stranded RNA. Involved in the processing of primary rRNA transcript to yield the immediate precursors to the large and small rRNAs (23S and 16S). Processes some mRNAs, and tRNAs when they are encoded in the rRNA operon. Processes pre-crRNA and tracrRNA of type II CRISPR loci if present in the organism.</text>
</comment>
<organism evidence="12 13">
    <name type="scientific">Rothia koreensis</name>
    <dbReference type="NCBI Taxonomy" id="592378"/>
    <lineage>
        <taxon>Bacteria</taxon>
        <taxon>Bacillati</taxon>
        <taxon>Actinomycetota</taxon>
        <taxon>Actinomycetes</taxon>
        <taxon>Micrococcales</taxon>
        <taxon>Micrococcaceae</taxon>
        <taxon>Rothia</taxon>
    </lineage>
</organism>
<dbReference type="Pfam" id="PF14622">
    <property type="entry name" value="Ribonucleas_3_3"/>
    <property type="match status" value="1"/>
</dbReference>
<dbReference type="GO" id="GO:0003725">
    <property type="term" value="F:double-stranded RNA binding"/>
    <property type="evidence" value="ECO:0007669"/>
    <property type="project" value="TreeGrafter"/>
</dbReference>
<keyword evidence="13" id="KW-1185">Reference proteome</keyword>
<dbReference type="SMART" id="SM00535">
    <property type="entry name" value="RIBOc"/>
    <property type="match status" value="1"/>
</dbReference>
<sequence>MTTVDNGELLKRLGVDIDAETLQLALTHRSFAYENGPLPHNERLEFLGDSVLGLAVTTELYTRFPDLSEGELAKRRAAVVSERSLAAIARSLGLGPHIRLGRGESMTHGDDKDSILADTMEALFGATYISCGGDRARDLVLRLTSALLDDDFVLGAGRDWKTEIQELAAELDLGEIQYVVTGTGPDHARVFEADLRIGDKTYGVGTGSAKKHAERSAAEAAYRYLTSQEDAPTTLLIEDSSDGA</sequence>
<keyword evidence="8 9" id="KW-0694">RNA-binding</keyword>
<dbReference type="OrthoDB" id="9805026at2"/>
<dbReference type="Pfam" id="PF00035">
    <property type="entry name" value="dsrm"/>
    <property type="match status" value="1"/>
</dbReference>
<dbReference type="PANTHER" id="PTHR11207">
    <property type="entry name" value="RIBONUCLEASE III"/>
    <property type="match status" value="1"/>
</dbReference>
<comment type="cofactor">
    <cofactor evidence="9">
        <name>Mg(2+)</name>
        <dbReference type="ChEBI" id="CHEBI:18420"/>
    </cofactor>
</comment>
<evidence type="ECO:0000256" key="3">
    <source>
        <dbReference type="ARBA" id="ARBA00022552"/>
    </source>
</evidence>
<evidence type="ECO:0000313" key="12">
    <source>
        <dbReference type="EMBL" id="MUN54142.1"/>
    </source>
</evidence>
<dbReference type="GO" id="GO:0006397">
    <property type="term" value="P:mRNA processing"/>
    <property type="evidence" value="ECO:0007669"/>
    <property type="project" value="UniProtKB-UniRule"/>
</dbReference>
<keyword evidence="7 9" id="KW-0378">Hydrolase</keyword>
<evidence type="ECO:0000256" key="6">
    <source>
        <dbReference type="ARBA" id="ARBA00022759"/>
    </source>
</evidence>
<proteinExistence type="inferred from homology"/>
<dbReference type="EC" id="3.1.26.3" evidence="9"/>
<keyword evidence="4 9" id="KW-0507">mRNA processing</keyword>
<feature type="domain" description="RNase III" evidence="11">
    <location>
        <begin position="6"/>
        <end position="132"/>
    </location>
</feature>
<keyword evidence="6 9" id="KW-0255">Endonuclease</keyword>
<evidence type="ECO:0000256" key="1">
    <source>
        <dbReference type="ARBA" id="ARBA00000109"/>
    </source>
</evidence>
<protein>
    <recommendedName>
        <fullName evidence="9">Ribonuclease 3</fullName>
        <ecNumber evidence="9">3.1.26.3</ecNumber>
    </recommendedName>
    <alternativeName>
        <fullName evidence="9">Ribonuclease III</fullName>
        <shortName evidence="9">RNase III</shortName>
    </alternativeName>
</protein>
<evidence type="ECO:0000256" key="9">
    <source>
        <dbReference type="HAMAP-Rule" id="MF_00104"/>
    </source>
</evidence>
<dbReference type="AlphaFoldDB" id="A0A7K1LGS8"/>
<dbReference type="InterPro" id="IPR000999">
    <property type="entry name" value="RNase_III_dom"/>
</dbReference>
<dbReference type="GO" id="GO:0046872">
    <property type="term" value="F:metal ion binding"/>
    <property type="evidence" value="ECO:0007669"/>
    <property type="project" value="UniProtKB-KW"/>
</dbReference>